<evidence type="ECO:0000313" key="3">
    <source>
        <dbReference type="Proteomes" id="UP001209229"/>
    </source>
</evidence>
<dbReference type="EMBL" id="JAPDPJ010000003">
    <property type="protein sequence ID" value="MCW3785453.1"/>
    <property type="molecule type" value="Genomic_DNA"/>
</dbReference>
<evidence type="ECO:0000259" key="1">
    <source>
        <dbReference type="Pfam" id="PF13601"/>
    </source>
</evidence>
<protein>
    <submittedName>
        <fullName evidence="2">Transcriptional regulator</fullName>
    </submittedName>
</protein>
<dbReference type="Pfam" id="PF13601">
    <property type="entry name" value="HTH_34"/>
    <property type="match status" value="1"/>
</dbReference>
<dbReference type="AlphaFoldDB" id="A0AAE3M1L2"/>
<dbReference type="SUPFAM" id="SSF46785">
    <property type="entry name" value="Winged helix' DNA-binding domain"/>
    <property type="match status" value="1"/>
</dbReference>
<sequence>MRGLIEGLNKNFESRIRLGIMSALMVNDSLDFNNLKELLKVTDGNLASHIKALEKNEYISVNKQFIGKKPNTTYSATAFGKIEFSNHLDALEKLIKGS</sequence>
<dbReference type="Proteomes" id="UP001209229">
    <property type="component" value="Unassembled WGS sequence"/>
</dbReference>
<proteinExistence type="predicted"/>
<dbReference type="InterPro" id="IPR027395">
    <property type="entry name" value="WH_DNA-bd_dom"/>
</dbReference>
<dbReference type="InterPro" id="IPR036390">
    <property type="entry name" value="WH_DNA-bd_sf"/>
</dbReference>
<dbReference type="Gene3D" id="1.10.10.10">
    <property type="entry name" value="Winged helix-like DNA-binding domain superfamily/Winged helix DNA-binding domain"/>
    <property type="match status" value="1"/>
</dbReference>
<comment type="caution">
    <text evidence="2">The sequence shown here is derived from an EMBL/GenBank/DDBJ whole genome shotgun (WGS) entry which is preliminary data.</text>
</comment>
<dbReference type="RefSeq" id="WP_301189025.1">
    <property type="nucleotide sequence ID" value="NZ_JAPDPJ010000003.1"/>
</dbReference>
<reference evidence="2" key="1">
    <citation type="submission" date="2022-10" db="EMBL/GenBank/DDBJ databases">
        <authorList>
            <person name="Yu W.X."/>
        </authorList>
    </citation>
    <scope>NUCLEOTIDE SEQUENCE</scope>
    <source>
        <strain evidence="2">AAT</strain>
    </source>
</reference>
<accession>A0AAE3M1L2</accession>
<organism evidence="2 3">
    <name type="scientific">Plebeiibacterium sediminum</name>
    <dbReference type="NCBI Taxonomy" id="2992112"/>
    <lineage>
        <taxon>Bacteria</taxon>
        <taxon>Pseudomonadati</taxon>
        <taxon>Bacteroidota</taxon>
        <taxon>Bacteroidia</taxon>
        <taxon>Marinilabiliales</taxon>
        <taxon>Marinilabiliaceae</taxon>
        <taxon>Plebeiibacterium</taxon>
    </lineage>
</organism>
<feature type="domain" description="Winged helix DNA-binding" evidence="1">
    <location>
        <begin position="16"/>
        <end position="95"/>
    </location>
</feature>
<gene>
    <name evidence="2" type="ORF">OM075_03185</name>
</gene>
<name>A0AAE3M1L2_9BACT</name>
<dbReference type="PANTHER" id="PTHR37318">
    <property type="entry name" value="BSL7504 PROTEIN"/>
    <property type="match status" value="1"/>
</dbReference>
<evidence type="ECO:0000313" key="2">
    <source>
        <dbReference type="EMBL" id="MCW3785453.1"/>
    </source>
</evidence>
<keyword evidence="3" id="KW-1185">Reference proteome</keyword>
<dbReference type="InterPro" id="IPR036388">
    <property type="entry name" value="WH-like_DNA-bd_sf"/>
</dbReference>
<dbReference type="PANTHER" id="PTHR37318:SF1">
    <property type="entry name" value="BSL7504 PROTEIN"/>
    <property type="match status" value="1"/>
</dbReference>